<protein>
    <submittedName>
        <fullName evidence="2">Uncharacterized protein</fullName>
    </submittedName>
</protein>
<sequence length="116" mass="12464">MLTFGNVSSCISPAEEHSSWSAESIPLRGDTDSLCPGLGVGLEAACLAGHWKLNNLCITYVNHHQPTSQKQKTSTDEGPAGMSSKSLKRTPMWAGMSFRPSDVDVVSHDSISLLDF</sequence>
<proteinExistence type="predicted"/>
<evidence type="ECO:0000313" key="3">
    <source>
        <dbReference type="Proteomes" id="UP001232148"/>
    </source>
</evidence>
<dbReference type="AlphaFoldDB" id="A0AAD9H618"/>
<gene>
    <name evidence="2" type="ORF">LX32DRAFT_178528</name>
</gene>
<dbReference type="Proteomes" id="UP001232148">
    <property type="component" value="Unassembled WGS sequence"/>
</dbReference>
<evidence type="ECO:0000313" key="2">
    <source>
        <dbReference type="EMBL" id="KAK2022793.1"/>
    </source>
</evidence>
<feature type="region of interest" description="Disordered" evidence="1">
    <location>
        <begin position="65"/>
        <end position="87"/>
    </location>
</feature>
<accession>A0AAD9H618</accession>
<keyword evidence="3" id="KW-1185">Reference proteome</keyword>
<name>A0AAD9H618_9PEZI</name>
<comment type="caution">
    <text evidence="2">The sequence shown here is derived from an EMBL/GenBank/DDBJ whole genome shotgun (WGS) entry which is preliminary data.</text>
</comment>
<organism evidence="2 3">
    <name type="scientific">Colletotrichum zoysiae</name>
    <dbReference type="NCBI Taxonomy" id="1216348"/>
    <lineage>
        <taxon>Eukaryota</taxon>
        <taxon>Fungi</taxon>
        <taxon>Dikarya</taxon>
        <taxon>Ascomycota</taxon>
        <taxon>Pezizomycotina</taxon>
        <taxon>Sordariomycetes</taxon>
        <taxon>Hypocreomycetidae</taxon>
        <taxon>Glomerellales</taxon>
        <taxon>Glomerellaceae</taxon>
        <taxon>Colletotrichum</taxon>
        <taxon>Colletotrichum graminicola species complex</taxon>
    </lineage>
</organism>
<reference evidence="2" key="1">
    <citation type="submission" date="2021-06" db="EMBL/GenBank/DDBJ databases">
        <title>Comparative genomics, transcriptomics and evolutionary studies reveal genomic signatures of adaptation to plant cell wall in hemibiotrophic fungi.</title>
        <authorList>
            <consortium name="DOE Joint Genome Institute"/>
            <person name="Baroncelli R."/>
            <person name="Diaz J.F."/>
            <person name="Benocci T."/>
            <person name="Peng M."/>
            <person name="Battaglia E."/>
            <person name="Haridas S."/>
            <person name="Andreopoulos W."/>
            <person name="Labutti K."/>
            <person name="Pangilinan J."/>
            <person name="Floch G.L."/>
            <person name="Makela M.R."/>
            <person name="Henrissat B."/>
            <person name="Grigoriev I.V."/>
            <person name="Crouch J.A."/>
            <person name="De Vries R.P."/>
            <person name="Sukno S.A."/>
            <person name="Thon M.R."/>
        </authorList>
    </citation>
    <scope>NUCLEOTIDE SEQUENCE</scope>
    <source>
        <strain evidence="2">MAFF235873</strain>
    </source>
</reference>
<evidence type="ECO:0000256" key="1">
    <source>
        <dbReference type="SAM" id="MobiDB-lite"/>
    </source>
</evidence>
<dbReference type="EMBL" id="MU843025">
    <property type="protein sequence ID" value="KAK2022793.1"/>
    <property type="molecule type" value="Genomic_DNA"/>
</dbReference>